<evidence type="ECO:0008006" key="3">
    <source>
        <dbReference type="Google" id="ProtNLM"/>
    </source>
</evidence>
<evidence type="ECO:0000313" key="1">
    <source>
        <dbReference type="EMBL" id="RJY27249.1"/>
    </source>
</evidence>
<reference evidence="1 2" key="1">
    <citation type="submission" date="2018-08" db="EMBL/GenBank/DDBJ databases">
        <title>Genome Sequences of Legionella pneumophila subsp. pneumophila Isolates, Recovered from a Drinking Water System in a Large Builging.</title>
        <authorList>
            <person name="Gomez-Alvarez V."/>
            <person name="Boczek L."/>
            <person name="King D."/>
            <person name="Pemberton A."/>
            <person name="Pfaller S."/>
            <person name="Rodgers M."/>
            <person name="Santodomingo J."/>
            <person name="Revetta R."/>
        </authorList>
    </citation>
    <scope>NUCLEOTIDE SEQUENCE [LARGE SCALE GENOMIC DNA]</scope>
    <source>
        <strain evidence="1 2">L01C.1</strain>
    </source>
</reference>
<protein>
    <recommendedName>
        <fullName evidence="3">Transposase IS701-like DDE domain-containing protein</fullName>
    </recommendedName>
</protein>
<proteinExistence type="predicted"/>
<dbReference type="RefSeq" id="WP_011214155.1">
    <property type="nucleotide sequence ID" value="NZ_CP021281.1"/>
</dbReference>
<gene>
    <name evidence="1" type="ORF">D1H98_13495</name>
</gene>
<dbReference type="EMBL" id="QWDR01000003">
    <property type="protein sequence ID" value="RJY27249.1"/>
    <property type="molecule type" value="Genomic_DNA"/>
</dbReference>
<accession>A0A3A6UEN7</accession>
<evidence type="ECO:0000313" key="2">
    <source>
        <dbReference type="Proteomes" id="UP000277145"/>
    </source>
</evidence>
<name>A0A3A6UEN7_LEGPN</name>
<organism evidence="1 2">
    <name type="scientific">Legionella pneumophila subsp. pneumophila</name>
    <dbReference type="NCBI Taxonomy" id="91891"/>
    <lineage>
        <taxon>Bacteria</taxon>
        <taxon>Pseudomonadati</taxon>
        <taxon>Pseudomonadota</taxon>
        <taxon>Gammaproteobacteria</taxon>
        <taxon>Legionellales</taxon>
        <taxon>Legionellaceae</taxon>
        <taxon>Legionella</taxon>
    </lineage>
</organism>
<sequence>MIQLRWSGLAASKILFGLLITLLPESWPKIIAVDETLERCRGKKIKAKGASRGVKDHGLRLLWLSVHHQKSQMKLQSFAA</sequence>
<dbReference type="AlphaFoldDB" id="A0A3A6UEN7"/>
<comment type="caution">
    <text evidence="1">The sequence shown here is derived from an EMBL/GenBank/DDBJ whole genome shotgun (WGS) entry which is preliminary data.</text>
</comment>
<dbReference type="Proteomes" id="UP000277145">
    <property type="component" value="Unassembled WGS sequence"/>
</dbReference>